<dbReference type="Gene3D" id="3.40.190.10">
    <property type="entry name" value="Periplasmic binding protein-like II"/>
    <property type="match status" value="2"/>
</dbReference>
<dbReference type="GO" id="GO:0043565">
    <property type="term" value="F:sequence-specific DNA binding"/>
    <property type="evidence" value="ECO:0007669"/>
    <property type="project" value="TreeGrafter"/>
</dbReference>
<feature type="domain" description="HTH lysR-type" evidence="5">
    <location>
        <begin position="11"/>
        <end position="63"/>
    </location>
</feature>
<comment type="similarity">
    <text evidence="1">Belongs to the LysR transcriptional regulatory family.</text>
</comment>
<dbReference type="AlphaFoldDB" id="A0A2S5GQT6"/>
<evidence type="ECO:0000313" key="7">
    <source>
        <dbReference type="Proteomes" id="UP000239990"/>
    </source>
</evidence>
<evidence type="ECO:0000256" key="1">
    <source>
        <dbReference type="ARBA" id="ARBA00009437"/>
    </source>
</evidence>
<dbReference type="Proteomes" id="UP000239990">
    <property type="component" value="Unassembled WGS sequence"/>
</dbReference>
<protein>
    <submittedName>
        <fullName evidence="6">LysR family transcriptional regulator</fullName>
    </submittedName>
</protein>
<dbReference type="GO" id="GO:0003700">
    <property type="term" value="F:DNA-binding transcription factor activity"/>
    <property type="evidence" value="ECO:0007669"/>
    <property type="project" value="InterPro"/>
</dbReference>
<evidence type="ECO:0000313" key="6">
    <source>
        <dbReference type="EMBL" id="PPA75467.1"/>
    </source>
</evidence>
<dbReference type="SUPFAM" id="SSF53850">
    <property type="entry name" value="Periplasmic binding protein-like II"/>
    <property type="match status" value="1"/>
</dbReference>
<keyword evidence="4" id="KW-0804">Transcription</keyword>
<evidence type="ECO:0000256" key="3">
    <source>
        <dbReference type="ARBA" id="ARBA00023125"/>
    </source>
</evidence>
<accession>A0A2S5GQT6</accession>
<keyword evidence="2" id="KW-0805">Transcription regulation</keyword>
<reference evidence="6 7" key="1">
    <citation type="submission" date="2018-02" db="EMBL/GenBank/DDBJ databases">
        <title>Draft Genome of Achromobacter spanius stain 6.</title>
        <authorList>
            <person name="Gunasekera T.S."/>
            <person name="Radwan O."/>
            <person name="Ruiz O.N."/>
        </authorList>
    </citation>
    <scope>NUCLEOTIDE SEQUENCE [LARGE SCALE GENOMIC DNA]</scope>
    <source>
        <strain evidence="6 7">6</strain>
    </source>
</reference>
<dbReference type="InterPro" id="IPR058163">
    <property type="entry name" value="LysR-type_TF_proteobact-type"/>
</dbReference>
<evidence type="ECO:0000256" key="4">
    <source>
        <dbReference type="ARBA" id="ARBA00023163"/>
    </source>
</evidence>
<dbReference type="OrthoDB" id="8591238at2"/>
<dbReference type="Pfam" id="PF00126">
    <property type="entry name" value="HTH_1"/>
    <property type="match status" value="1"/>
</dbReference>
<dbReference type="PANTHER" id="PTHR30537">
    <property type="entry name" value="HTH-TYPE TRANSCRIPTIONAL REGULATOR"/>
    <property type="match status" value="1"/>
</dbReference>
<dbReference type="PANTHER" id="PTHR30537:SF74">
    <property type="entry name" value="HTH-TYPE TRANSCRIPTIONAL REGULATOR TRPI"/>
    <property type="match status" value="1"/>
</dbReference>
<dbReference type="EMBL" id="PREU01000006">
    <property type="protein sequence ID" value="PPA75467.1"/>
    <property type="molecule type" value="Genomic_DNA"/>
</dbReference>
<organism evidence="6 7">
    <name type="scientific">Achromobacter spanius</name>
    <dbReference type="NCBI Taxonomy" id="217203"/>
    <lineage>
        <taxon>Bacteria</taxon>
        <taxon>Pseudomonadati</taxon>
        <taxon>Pseudomonadota</taxon>
        <taxon>Betaproteobacteria</taxon>
        <taxon>Burkholderiales</taxon>
        <taxon>Alcaligenaceae</taxon>
        <taxon>Achromobacter</taxon>
    </lineage>
</organism>
<comment type="caution">
    <text evidence="6">The sequence shown here is derived from an EMBL/GenBank/DDBJ whole genome shotgun (WGS) entry which is preliminary data.</text>
</comment>
<sequence>MHKLRNRLGPLRVLDAVHRGGGVGRAAELLHVTPGAVSHQLRRLESDLGVQLVHKDGRDIAFTTVGTELALEAAELFDQLEAALARAAEAGANRRIRVKVIPSFAIKWLMPRLGSLYAQHADIDIEVATVARADDTELHNADFVVRCGDGHWPGLRADLLFPDELVLACSPALAKRVHRAQDVLGETLLQSMIAPDCWDRWLLSAGLSASSDTRFIPLANAVLCLQAAAEGLGIAVTQRAYITQDFATGQLVQPLAHTARSSNGYYLVSKPDRAATAPFSTFTDWLISVKQARGGP</sequence>
<evidence type="ECO:0000259" key="5">
    <source>
        <dbReference type="PROSITE" id="PS50931"/>
    </source>
</evidence>
<dbReference type="InterPro" id="IPR000847">
    <property type="entry name" value="LysR_HTH_N"/>
</dbReference>
<name>A0A2S5GQT6_9BURK</name>
<dbReference type="SUPFAM" id="SSF46785">
    <property type="entry name" value="Winged helix' DNA-binding domain"/>
    <property type="match status" value="1"/>
</dbReference>
<dbReference type="GO" id="GO:0006351">
    <property type="term" value="P:DNA-templated transcription"/>
    <property type="evidence" value="ECO:0007669"/>
    <property type="project" value="TreeGrafter"/>
</dbReference>
<dbReference type="CDD" id="cd08432">
    <property type="entry name" value="PBP2_GcdR_TrpI_HvrB_AmpR_like"/>
    <property type="match status" value="1"/>
</dbReference>
<dbReference type="PROSITE" id="PS50931">
    <property type="entry name" value="HTH_LYSR"/>
    <property type="match status" value="1"/>
</dbReference>
<dbReference type="InterPro" id="IPR036390">
    <property type="entry name" value="WH_DNA-bd_sf"/>
</dbReference>
<dbReference type="Gene3D" id="1.10.10.10">
    <property type="entry name" value="Winged helix-like DNA-binding domain superfamily/Winged helix DNA-binding domain"/>
    <property type="match status" value="1"/>
</dbReference>
<keyword evidence="3" id="KW-0238">DNA-binding</keyword>
<dbReference type="InterPro" id="IPR036388">
    <property type="entry name" value="WH-like_DNA-bd_sf"/>
</dbReference>
<proteinExistence type="inferred from homology"/>
<dbReference type="RefSeq" id="WP_046804814.1">
    <property type="nucleotide sequence ID" value="NZ_PREU01000006.1"/>
</dbReference>
<evidence type="ECO:0000256" key="2">
    <source>
        <dbReference type="ARBA" id="ARBA00023015"/>
    </source>
</evidence>
<dbReference type="Pfam" id="PF03466">
    <property type="entry name" value="LysR_substrate"/>
    <property type="match status" value="1"/>
</dbReference>
<dbReference type="InterPro" id="IPR005119">
    <property type="entry name" value="LysR_subst-bd"/>
</dbReference>
<gene>
    <name evidence="6" type="ORF">C4E15_15325</name>
</gene>